<name>A0A0C1H451_9NEIS</name>
<dbReference type="PROSITE" id="PS51257">
    <property type="entry name" value="PROKAR_LIPOPROTEIN"/>
    <property type="match status" value="1"/>
</dbReference>
<evidence type="ECO:0000256" key="1">
    <source>
        <dbReference type="SAM" id="SignalP"/>
    </source>
</evidence>
<feature type="chain" id="PRO_5002133707" description="Lipoprotein" evidence="1">
    <location>
        <begin position="21"/>
        <end position="89"/>
    </location>
</feature>
<dbReference type="Proteomes" id="UP000829504">
    <property type="component" value="Chromosome"/>
</dbReference>
<dbReference type="PATRIC" id="fig|1056807.3.peg.423"/>
<keyword evidence="5" id="KW-1185">Reference proteome</keyword>
<reference evidence="3 5" key="2">
    <citation type="submission" date="2022-03" db="EMBL/GenBank/DDBJ databases">
        <title>Genome sequencing of Morococcus cerebrosus.</title>
        <authorList>
            <person name="Baek M.-G."/>
            <person name="Yi H."/>
        </authorList>
    </citation>
    <scope>NUCLEOTIDE SEQUENCE [LARGE SCALE GENOMIC DNA]</scope>
    <source>
        <strain evidence="3 5">CIP 81.93</strain>
    </source>
</reference>
<organism evidence="2 4">
    <name type="scientific">Morococcus cerebrosus</name>
    <dbReference type="NCBI Taxonomy" id="1056807"/>
    <lineage>
        <taxon>Bacteria</taxon>
        <taxon>Pseudomonadati</taxon>
        <taxon>Pseudomonadota</taxon>
        <taxon>Betaproteobacteria</taxon>
        <taxon>Neisseriales</taxon>
        <taxon>Neisseriaceae</taxon>
        <taxon>Morococcus</taxon>
    </lineage>
</organism>
<reference evidence="2 4" key="1">
    <citation type="submission" date="2014-12" db="EMBL/GenBank/DDBJ databases">
        <title>Genome sequence of Morococcus cerebrosus.</title>
        <authorList>
            <person name="Shin S.-K."/>
            <person name="Yi H."/>
        </authorList>
    </citation>
    <scope>NUCLEOTIDE SEQUENCE [LARGE SCALE GENOMIC DNA]</scope>
    <source>
        <strain evidence="2 4">CIP 81.93</strain>
    </source>
</reference>
<dbReference type="Proteomes" id="UP000031390">
    <property type="component" value="Unassembled WGS sequence"/>
</dbReference>
<protein>
    <recommendedName>
        <fullName evidence="6">Lipoprotein</fullName>
    </recommendedName>
</protein>
<dbReference type="RefSeq" id="WP_039405330.1">
    <property type="nucleotide sequence ID" value="NZ_CP094242.1"/>
</dbReference>
<evidence type="ECO:0000313" key="5">
    <source>
        <dbReference type="Proteomes" id="UP000829504"/>
    </source>
</evidence>
<feature type="signal peptide" evidence="1">
    <location>
        <begin position="1"/>
        <end position="20"/>
    </location>
</feature>
<dbReference type="AlphaFoldDB" id="A0A0C1H451"/>
<dbReference type="EMBL" id="JUFZ01000016">
    <property type="protein sequence ID" value="KIC12521.1"/>
    <property type="molecule type" value="Genomic_DNA"/>
</dbReference>
<keyword evidence="1" id="KW-0732">Signal</keyword>
<evidence type="ECO:0000313" key="4">
    <source>
        <dbReference type="Proteomes" id="UP000031390"/>
    </source>
</evidence>
<evidence type="ECO:0000313" key="2">
    <source>
        <dbReference type="EMBL" id="KIC12521.1"/>
    </source>
</evidence>
<evidence type="ECO:0000313" key="3">
    <source>
        <dbReference type="EMBL" id="UNV86479.1"/>
    </source>
</evidence>
<evidence type="ECO:0008006" key="6">
    <source>
        <dbReference type="Google" id="ProtNLM"/>
    </source>
</evidence>
<gene>
    <name evidence="2" type="ORF">MCC93_04400</name>
    <name evidence="3" type="ORF">MON37_07165</name>
</gene>
<proteinExistence type="predicted"/>
<sequence length="89" mass="10071">MKPISLFPLLAVVSLLGACAAFEGKEYSVNAYDARGRMLNKRFEMDSNKAGIPVARSVLCKRYLHATVRVYNNFTGQEVREYSPHSCRR</sequence>
<accession>A0A0C1H451</accession>
<dbReference type="EMBL" id="CP094242">
    <property type="protein sequence ID" value="UNV86479.1"/>
    <property type="molecule type" value="Genomic_DNA"/>
</dbReference>